<name>A0A165NGT1_9APHY</name>
<evidence type="ECO:0000256" key="1">
    <source>
        <dbReference type="SAM" id="MobiDB-lite"/>
    </source>
</evidence>
<proteinExistence type="predicted"/>
<organism evidence="2 3">
    <name type="scientific">Daedalea quercina L-15889</name>
    <dbReference type="NCBI Taxonomy" id="1314783"/>
    <lineage>
        <taxon>Eukaryota</taxon>
        <taxon>Fungi</taxon>
        <taxon>Dikarya</taxon>
        <taxon>Basidiomycota</taxon>
        <taxon>Agaricomycotina</taxon>
        <taxon>Agaricomycetes</taxon>
        <taxon>Polyporales</taxon>
        <taxon>Fomitopsis</taxon>
    </lineage>
</organism>
<evidence type="ECO:0000313" key="2">
    <source>
        <dbReference type="EMBL" id="KZT66956.1"/>
    </source>
</evidence>
<dbReference type="Proteomes" id="UP000076727">
    <property type="component" value="Unassembled WGS sequence"/>
</dbReference>
<feature type="compositionally biased region" description="Pro residues" evidence="1">
    <location>
        <begin position="82"/>
        <end position="93"/>
    </location>
</feature>
<keyword evidence="3" id="KW-1185">Reference proteome</keyword>
<feature type="region of interest" description="Disordered" evidence="1">
    <location>
        <begin position="19"/>
        <end position="93"/>
    </location>
</feature>
<accession>A0A165NGT1</accession>
<reference evidence="2 3" key="1">
    <citation type="journal article" date="2016" name="Mol. Biol. Evol.">
        <title>Comparative Genomics of Early-Diverging Mushroom-Forming Fungi Provides Insights into the Origins of Lignocellulose Decay Capabilities.</title>
        <authorList>
            <person name="Nagy L.G."/>
            <person name="Riley R."/>
            <person name="Tritt A."/>
            <person name="Adam C."/>
            <person name="Daum C."/>
            <person name="Floudas D."/>
            <person name="Sun H."/>
            <person name="Yadav J.S."/>
            <person name="Pangilinan J."/>
            <person name="Larsson K.H."/>
            <person name="Matsuura K."/>
            <person name="Barry K."/>
            <person name="Labutti K."/>
            <person name="Kuo R."/>
            <person name="Ohm R.A."/>
            <person name="Bhattacharya S.S."/>
            <person name="Shirouzu T."/>
            <person name="Yoshinaga Y."/>
            <person name="Martin F.M."/>
            <person name="Grigoriev I.V."/>
            <person name="Hibbett D.S."/>
        </authorList>
    </citation>
    <scope>NUCLEOTIDE SEQUENCE [LARGE SCALE GENOMIC DNA]</scope>
    <source>
        <strain evidence="2 3">L-15889</strain>
    </source>
</reference>
<sequence>MSRPFAIVSTLAGIFDPAWVPVPTTSERPPSAMLGRRDRDRDPVSPVPLLPSGITPVLASQNIGARLFPPDEHGSSGLPERSPSPPATPSSDV</sequence>
<protein>
    <submittedName>
        <fullName evidence="2">Uncharacterized protein</fullName>
    </submittedName>
</protein>
<gene>
    <name evidence="2" type="ORF">DAEQUDRAFT_813241</name>
</gene>
<evidence type="ECO:0000313" key="3">
    <source>
        <dbReference type="Proteomes" id="UP000076727"/>
    </source>
</evidence>
<dbReference type="EMBL" id="KV429082">
    <property type="protein sequence ID" value="KZT66956.1"/>
    <property type="molecule type" value="Genomic_DNA"/>
</dbReference>
<dbReference type="AlphaFoldDB" id="A0A165NGT1"/>